<dbReference type="InterPro" id="IPR001789">
    <property type="entry name" value="Sig_transdc_resp-reg_receiver"/>
</dbReference>
<feature type="transmembrane region" description="Helical" evidence="15">
    <location>
        <begin position="238"/>
        <end position="261"/>
    </location>
</feature>
<evidence type="ECO:0000259" key="18">
    <source>
        <dbReference type="PROSITE" id="PS50112"/>
    </source>
</evidence>
<reference evidence="22" key="2">
    <citation type="submission" date="2023-07" db="EMBL/GenBank/DDBJ databases">
        <title>Marinomonas vulgaris A79, complete genome.</title>
        <authorList>
            <person name="Ying J.-J."/>
        </authorList>
    </citation>
    <scope>NUCLEOTIDE SEQUENCE [LARGE SCALE GENOMIC DNA]</scope>
    <source>
        <strain evidence="22">A79</strain>
    </source>
</reference>
<gene>
    <name evidence="21" type="ORF">J9B83_10815</name>
</gene>
<keyword evidence="13 15" id="KW-0472">Membrane</keyword>
<keyword evidence="11 15" id="KW-1133">Transmembrane helix</keyword>
<feature type="modified residue" description="4-aspartylphosphate" evidence="14">
    <location>
        <position position="837"/>
    </location>
</feature>
<dbReference type="PROSITE" id="PS50112">
    <property type="entry name" value="PAS"/>
    <property type="match status" value="2"/>
</dbReference>
<evidence type="ECO:0000256" key="9">
    <source>
        <dbReference type="ARBA" id="ARBA00022777"/>
    </source>
</evidence>
<dbReference type="EC" id="2.7.13.3" evidence="3"/>
<dbReference type="InterPro" id="IPR036097">
    <property type="entry name" value="HisK_dim/P_sf"/>
</dbReference>
<evidence type="ECO:0000259" key="20">
    <source>
        <dbReference type="PROSITE" id="PS50924"/>
    </source>
</evidence>
<feature type="transmembrane region" description="Helical" evidence="15">
    <location>
        <begin position="89"/>
        <end position="109"/>
    </location>
</feature>
<keyword evidence="10" id="KW-0547">Nucleotide-binding</keyword>
<protein>
    <recommendedName>
        <fullName evidence="3">histidine kinase</fullName>
        <ecNumber evidence="3">2.7.13.3</ecNumber>
    </recommendedName>
</protein>
<dbReference type="Pfam" id="PF02518">
    <property type="entry name" value="HATPase_c"/>
    <property type="match status" value="1"/>
</dbReference>
<dbReference type="SUPFAM" id="SSF55785">
    <property type="entry name" value="PYP-like sensor domain (PAS domain)"/>
    <property type="match status" value="2"/>
</dbReference>
<dbReference type="PANTHER" id="PTHR43047">
    <property type="entry name" value="TWO-COMPONENT HISTIDINE PROTEIN KINASE"/>
    <property type="match status" value="1"/>
</dbReference>
<dbReference type="InterPro" id="IPR013655">
    <property type="entry name" value="PAS_fold_3"/>
</dbReference>
<comment type="subcellular location">
    <subcellularLocation>
        <location evidence="2">Cell inner membrane</location>
        <topology evidence="2">Multi-pass membrane protein</topology>
    </subcellularLocation>
</comment>
<evidence type="ECO:0000256" key="4">
    <source>
        <dbReference type="ARBA" id="ARBA00022475"/>
    </source>
</evidence>
<reference evidence="21 22" key="1">
    <citation type="submission" date="2021-04" db="EMBL/GenBank/DDBJ databases">
        <authorList>
            <person name="Sun C."/>
        </authorList>
    </citation>
    <scope>NUCLEOTIDE SEQUENCE [LARGE SCALE GENOMIC DNA]</scope>
    <source>
        <strain evidence="21 22">A79</strain>
    </source>
</reference>
<keyword evidence="6 14" id="KW-0597">Phosphoprotein</keyword>
<dbReference type="SUPFAM" id="SSF52172">
    <property type="entry name" value="CheY-like"/>
    <property type="match status" value="1"/>
</dbReference>
<dbReference type="InterPro" id="IPR036890">
    <property type="entry name" value="HATPase_C_sf"/>
</dbReference>
<evidence type="ECO:0000256" key="12">
    <source>
        <dbReference type="ARBA" id="ARBA00023012"/>
    </source>
</evidence>
<keyword evidence="4" id="KW-1003">Cell membrane</keyword>
<dbReference type="PROSITE" id="PS50924">
    <property type="entry name" value="MHYT"/>
    <property type="match status" value="1"/>
</dbReference>
<evidence type="ECO:0000313" key="22">
    <source>
        <dbReference type="Proteomes" id="UP000679722"/>
    </source>
</evidence>
<dbReference type="PRINTS" id="PR00344">
    <property type="entry name" value="BCTRLSENSOR"/>
</dbReference>
<evidence type="ECO:0000259" key="17">
    <source>
        <dbReference type="PROSITE" id="PS50110"/>
    </source>
</evidence>
<dbReference type="PROSITE" id="PS50113">
    <property type="entry name" value="PAC"/>
    <property type="match status" value="2"/>
</dbReference>
<feature type="domain" description="Histidine kinase" evidence="16">
    <location>
        <begin position="552"/>
        <end position="769"/>
    </location>
</feature>
<feature type="transmembrane region" description="Helical" evidence="15">
    <location>
        <begin position="157"/>
        <end position="178"/>
    </location>
</feature>
<dbReference type="SUPFAM" id="SSF47226">
    <property type="entry name" value="Histidine-containing phosphotransfer domain, HPT domain"/>
    <property type="match status" value="1"/>
</dbReference>
<dbReference type="InterPro" id="IPR036641">
    <property type="entry name" value="HPT_dom_sf"/>
</dbReference>
<feature type="domain" description="PAC" evidence="19">
    <location>
        <begin position="482"/>
        <end position="534"/>
    </location>
</feature>
<dbReference type="CDD" id="cd16922">
    <property type="entry name" value="HATPase_EvgS-ArcB-TorS-like"/>
    <property type="match status" value="1"/>
</dbReference>
<dbReference type="CDD" id="cd00082">
    <property type="entry name" value="HisKA"/>
    <property type="match status" value="1"/>
</dbReference>
<dbReference type="SUPFAM" id="SSF55874">
    <property type="entry name" value="ATPase domain of HSP90 chaperone/DNA topoisomerase II/histidine kinase"/>
    <property type="match status" value="1"/>
</dbReference>
<dbReference type="SUPFAM" id="SSF47384">
    <property type="entry name" value="Homodimeric domain of signal transducing histidine kinase"/>
    <property type="match status" value="1"/>
</dbReference>
<dbReference type="RefSeq" id="WP_211536759.1">
    <property type="nucleotide sequence ID" value="NZ_JAGSSV010000013.1"/>
</dbReference>
<keyword evidence="22" id="KW-1185">Reference proteome</keyword>
<dbReference type="InterPro" id="IPR035965">
    <property type="entry name" value="PAS-like_dom_sf"/>
</dbReference>
<dbReference type="Pfam" id="PF00989">
    <property type="entry name" value="PAS"/>
    <property type="match status" value="1"/>
</dbReference>
<dbReference type="Pfam" id="PF03707">
    <property type="entry name" value="MHYT"/>
    <property type="match status" value="2"/>
</dbReference>
<evidence type="ECO:0000256" key="3">
    <source>
        <dbReference type="ARBA" id="ARBA00012438"/>
    </source>
</evidence>
<sequence>MSFLNNFFITQIDQSELAIGEYNYLMVILSILLASGASFFALHFTSLAHHIVIKKYRNIAFMAGSLVMAGGIWSMHFVGMLAFDMGHGIHYDPVLTTVSLIPSVLASYITLKRLTKINLTLWQLLANGVLVGGGIGTMHYIGMEAMEMSVELKYDPFWFSASIIIAVLLAFIALSTHYHIRRLFPKLGAISANCISALIMGGAIAGMHYAGMAGARFITTGTSNLHHMHTMDANSGSSISFIVTIVTIIMLLLFFLALNIVSQLRYRQLLLEKTTSEVRLKTTLDTAVDGVVTIDSYGIIKEFNKAATTIFGWHEDEVLDQSFDILFTQHYIDEFKLLLGRFNQTGESSIAGTEREICAIRKNGDVFPIRLGIGRVDIPGGDTLFVGFITDISTRKALEDAIKKSEKQYSSLIKNIPGASFRCLINDKWTTKFVSDAIQEVAGWCTEEFYNHTVSLASLIHPDDDKEITHIIDDAITEHKNYAIEYRLKHKNGHYVWVFENGSIIYDEDGQPEWIDGVILDISARVEMEEELRDAKNKAEASAESKASFLANMSHEIRTPMNAIIGFSDILLDSDVSSDNKKHLSTISKSARSLLHLLNDILDSAKLDKNKLELDQRPFVLASLVDNVVSTLWLQARSKGLELSFCIDPTLASVYLGAEDRIRQVLMNILGNAIKFTKTGRVSLTLSSEPNNMVRFVIEDSGIGIPKERVDTIFDPFTQADASMSRRFGGTGLGTSISKQLVNLMGGDIRVTSEIGVGSRFTFDLPLVETALTPDEQIPQALTITPKRVLIADDIEQNLTLLTLLLEKHQHEVFLAKDGHDVIKQFKTIEPDIILMDIQMPNMDGLTATQIIRTYEKEKRLPHTPIIALTANVLLEDKLDAEQAGMDGFANKPIEMPVLIAEMARVLNETPTTLEQKDTYNPHGHAKYQQIHLQKGLTLWKDMPTYLTELERFQQANNKLVDTLTNLATRNAFDDLRALAHAVKGTSGNLALLSIANGMMQVEQAALGENAEQCKELIEDISALLAQFSLERQHLSASHLTAPPKQTDLQTHLSRDDLLALVDSLITSVNFGELDDDNIELLIQQAPLFIKPQVIEASEAISDFDFNHAVVLLTDLKILLSQEDNA</sequence>
<dbReference type="InterPro" id="IPR003594">
    <property type="entry name" value="HATPase_dom"/>
</dbReference>
<feature type="domain" description="PAC" evidence="19">
    <location>
        <begin position="353"/>
        <end position="404"/>
    </location>
</feature>
<evidence type="ECO:0000313" key="21">
    <source>
        <dbReference type="EMBL" id="MBR7889432.1"/>
    </source>
</evidence>
<dbReference type="PROSITE" id="PS50110">
    <property type="entry name" value="RESPONSE_REGULATORY"/>
    <property type="match status" value="1"/>
</dbReference>
<dbReference type="NCBIfam" id="TIGR00229">
    <property type="entry name" value="sensory_box"/>
    <property type="match status" value="2"/>
</dbReference>
<dbReference type="Gene3D" id="3.40.50.2300">
    <property type="match status" value="1"/>
</dbReference>
<keyword evidence="8 15" id="KW-0812">Transmembrane</keyword>
<dbReference type="Pfam" id="PF00072">
    <property type="entry name" value="Response_reg"/>
    <property type="match status" value="1"/>
</dbReference>
<feature type="transmembrane region" description="Helical" evidence="15">
    <location>
        <begin position="24"/>
        <end position="47"/>
    </location>
</feature>
<keyword evidence="5" id="KW-0997">Cell inner membrane</keyword>
<evidence type="ECO:0000256" key="13">
    <source>
        <dbReference type="ARBA" id="ARBA00023136"/>
    </source>
</evidence>
<dbReference type="InterPro" id="IPR000700">
    <property type="entry name" value="PAS-assoc_C"/>
</dbReference>
<dbReference type="Gene3D" id="1.10.287.130">
    <property type="match status" value="1"/>
</dbReference>
<dbReference type="InterPro" id="IPR013767">
    <property type="entry name" value="PAS_fold"/>
</dbReference>
<evidence type="ECO:0000256" key="10">
    <source>
        <dbReference type="ARBA" id="ARBA00022840"/>
    </source>
</evidence>
<evidence type="ECO:0000256" key="8">
    <source>
        <dbReference type="ARBA" id="ARBA00022692"/>
    </source>
</evidence>
<keyword evidence="12" id="KW-0902">Two-component regulatory system</keyword>
<dbReference type="InterPro" id="IPR008207">
    <property type="entry name" value="Sig_transdc_His_kin_Hpt_dom"/>
</dbReference>
<evidence type="ECO:0000256" key="5">
    <source>
        <dbReference type="ARBA" id="ARBA00022519"/>
    </source>
</evidence>
<dbReference type="InterPro" id="IPR003661">
    <property type="entry name" value="HisK_dim/P_dom"/>
</dbReference>
<dbReference type="Proteomes" id="UP000679722">
    <property type="component" value="Unassembled WGS sequence"/>
</dbReference>
<feature type="domain" description="PAS" evidence="18">
    <location>
        <begin position="276"/>
        <end position="326"/>
    </location>
</feature>
<dbReference type="InterPro" id="IPR004358">
    <property type="entry name" value="Sig_transdc_His_kin-like_C"/>
</dbReference>
<evidence type="ECO:0000256" key="11">
    <source>
        <dbReference type="ARBA" id="ARBA00022989"/>
    </source>
</evidence>
<feature type="transmembrane region" description="Helical" evidence="15">
    <location>
        <begin position="121"/>
        <end position="142"/>
    </location>
</feature>
<feature type="domain" description="MHYT" evidence="20">
    <location>
        <begin position="22"/>
        <end position="218"/>
    </location>
</feature>
<dbReference type="Gene3D" id="1.20.120.160">
    <property type="entry name" value="HPT domain"/>
    <property type="match status" value="1"/>
</dbReference>
<dbReference type="InterPro" id="IPR005467">
    <property type="entry name" value="His_kinase_dom"/>
</dbReference>
<feature type="transmembrane region" description="Helical" evidence="15">
    <location>
        <begin position="59"/>
        <end position="83"/>
    </location>
</feature>
<dbReference type="EMBL" id="JAGSSV010000013">
    <property type="protein sequence ID" value="MBR7889432.1"/>
    <property type="molecule type" value="Genomic_DNA"/>
</dbReference>
<organism evidence="21 22">
    <name type="scientific">Marinomonas vulgaris</name>
    <dbReference type="NCBI Taxonomy" id="2823372"/>
    <lineage>
        <taxon>Bacteria</taxon>
        <taxon>Pseudomonadati</taxon>
        <taxon>Pseudomonadota</taxon>
        <taxon>Gammaproteobacteria</taxon>
        <taxon>Oceanospirillales</taxon>
        <taxon>Oceanospirillaceae</taxon>
        <taxon>Marinomonas</taxon>
    </lineage>
</organism>
<dbReference type="CDD" id="cd00130">
    <property type="entry name" value="PAS"/>
    <property type="match status" value="2"/>
</dbReference>
<name>A0ABS5HDE9_9GAMM</name>
<dbReference type="PROSITE" id="PS50109">
    <property type="entry name" value="HIS_KIN"/>
    <property type="match status" value="1"/>
</dbReference>
<dbReference type="Gene3D" id="3.30.565.10">
    <property type="entry name" value="Histidine kinase-like ATPase, C-terminal domain"/>
    <property type="match status" value="1"/>
</dbReference>
<keyword evidence="7" id="KW-0808">Transferase</keyword>
<dbReference type="Pfam" id="PF08447">
    <property type="entry name" value="PAS_3"/>
    <property type="match status" value="1"/>
</dbReference>
<evidence type="ECO:0000256" key="6">
    <source>
        <dbReference type="ARBA" id="ARBA00022553"/>
    </source>
</evidence>
<evidence type="ECO:0000256" key="7">
    <source>
        <dbReference type="ARBA" id="ARBA00022679"/>
    </source>
</evidence>
<proteinExistence type="predicted"/>
<dbReference type="Pfam" id="PF00512">
    <property type="entry name" value="HisKA"/>
    <property type="match status" value="1"/>
</dbReference>
<accession>A0ABS5HDE9</accession>
<evidence type="ECO:0000256" key="2">
    <source>
        <dbReference type="ARBA" id="ARBA00004429"/>
    </source>
</evidence>
<evidence type="ECO:0000256" key="1">
    <source>
        <dbReference type="ARBA" id="ARBA00000085"/>
    </source>
</evidence>
<comment type="catalytic activity">
    <reaction evidence="1">
        <text>ATP + protein L-histidine = ADP + protein N-phospho-L-histidine.</text>
        <dbReference type="EC" id="2.7.13.3"/>
    </reaction>
</comment>
<evidence type="ECO:0000259" key="19">
    <source>
        <dbReference type="PROSITE" id="PS50113"/>
    </source>
</evidence>
<dbReference type="InterPro" id="IPR011006">
    <property type="entry name" value="CheY-like_superfamily"/>
</dbReference>
<evidence type="ECO:0000256" key="14">
    <source>
        <dbReference type="PROSITE-ProRule" id="PRU00169"/>
    </source>
</evidence>
<dbReference type="InterPro" id="IPR001610">
    <property type="entry name" value="PAC"/>
</dbReference>
<evidence type="ECO:0000256" key="15">
    <source>
        <dbReference type="PROSITE-ProRule" id="PRU00244"/>
    </source>
</evidence>
<dbReference type="SMART" id="SM00387">
    <property type="entry name" value="HATPase_c"/>
    <property type="match status" value="1"/>
</dbReference>
<dbReference type="SMART" id="SM00448">
    <property type="entry name" value="REC"/>
    <property type="match status" value="1"/>
</dbReference>
<dbReference type="SMART" id="SM00086">
    <property type="entry name" value="PAC"/>
    <property type="match status" value="2"/>
</dbReference>
<dbReference type="InterPro" id="IPR005330">
    <property type="entry name" value="MHYT_dom"/>
</dbReference>
<dbReference type="CDD" id="cd17546">
    <property type="entry name" value="REC_hyHK_CKI1_RcsC-like"/>
    <property type="match status" value="1"/>
</dbReference>
<dbReference type="Pfam" id="PF01627">
    <property type="entry name" value="Hpt"/>
    <property type="match status" value="1"/>
</dbReference>
<keyword evidence="10" id="KW-0067">ATP-binding</keyword>
<feature type="domain" description="PAS" evidence="18">
    <location>
        <begin position="405"/>
        <end position="479"/>
    </location>
</feature>
<dbReference type="InterPro" id="IPR000014">
    <property type="entry name" value="PAS"/>
</dbReference>
<comment type="caution">
    <text evidence="21">The sequence shown here is derived from an EMBL/GenBank/DDBJ whole genome shotgun (WGS) entry which is preliminary data.</text>
</comment>
<feature type="domain" description="Response regulatory" evidence="17">
    <location>
        <begin position="788"/>
        <end position="907"/>
    </location>
</feature>
<evidence type="ECO:0000259" key="16">
    <source>
        <dbReference type="PROSITE" id="PS50109"/>
    </source>
</evidence>
<dbReference type="Gene3D" id="3.30.450.20">
    <property type="entry name" value="PAS domain"/>
    <property type="match status" value="2"/>
</dbReference>
<dbReference type="SMART" id="SM00091">
    <property type="entry name" value="PAS"/>
    <property type="match status" value="2"/>
</dbReference>
<dbReference type="SMART" id="SM00388">
    <property type="entry name" value="HisKA"/>
    <property type="match status" value="1"/>
</dbReference>
<keyword evidence="9" id="KW-0418">Kinase</keyword>